<comment type="catalytic activity">
    <reaction evidence="28">
        <text>(2S)-2-methylbutanoyl-CoA + oxidized [electron-transfer flavoprotein] + H(+) = (2E)-2-methylbut-2-enoyl-CoA + reduced [electron-transfer flavoprotein]</text>
        <dbReference type="Rhea" id="RHEA:48256"/>
        <dbReference type="Rhea" id="RHEA-COMP:10685"/>
        <dbReference type="Rhea" id="RHEA-COMP:10686"/>
        <dbReference type="ChEBI" id="CHEBI:15378"/>
        <dbReference type="ChEBI" id="CHEBI:57337"/>
        <dbReference type="ChEBI" id="CHEBI:57692"/>
        <dbReference type="ChEBI" id="CHEBI:58307"/>
        <dbReference type="ChEBI" id="CHEBI:88166"/>
    </reaction>
    <physiologicalReaction direction="left-to-right" evidence="28">
        <dbReference type="Rhea" id="RHEA:48257"/>
    </physiologicalReaction>
</comment>
<comment type="catalytic activity">
    <reaction evidence="29">
        <text>2-methylpropanoyl-CoA + oxidized [electron-transfer flavoprotein] + H(+) = 2-methylpropenoyl-CoA + reduced [electron-transfer flavoprotein]</text>
        <dbReference type="Rhea" id="RHEA:44180"/>
        <dbReference type="Rhea" id="RHEA-COMP:10685"/>
        <dbReference type="Rhea" id="RHEA-COMP:10686"/>
        <dbReference type="ChEBI" id="CHEBI:15378"/>
        <dbReference type="ChEBI" id="CHEBI:57338"/>
        <dbReference type="ChEBI" id="CHEBI:57692"/>
        <dbReference type="ChEBI" id="CHEBI:58307"/>
        <dbReference type="ChEBI" id="CHEBI:62500"/>
    </reaction>
    <physiologicalReaction direction="left-to-right" evidence="29">
        <dbReference type="Rhea" id="RHEA:44181"/>
    </physiologicalReaction>
</comment>
<comment type="subunit">
    <text evidence="7">Homotetramer.</text>
</comment>
<dbReference type="Gene3D" id="2.40.110.10">
    <property type="entry name" value="Butyryl-CoA Dehydrogenase, subunit A, domain 2"/>
    <property type="match status" value="1"/>
</dbReference>
<feature type="transmembrane region" description="Helical" evidence="31">
    <location>
        <begin position="6"/>
        <end position="30"/>
    </location>
</feature>
<evidence type="ECO:0000256" key="15">
    <source>
        <dbReference type="ARBA" id="ARBA00023098"/>
    </source>
</evidence>
<evidence type="ECO:0000256" key="14">
    <source>
        <dbReference type="ARBA" id="ARBA00023002"/>
    </source>
</evidence>
<dbReference type="GO" id="GO:0006631">
    <property type="term" value="P:fatty acid metabolic process"/>
    <property type="evidence" value="ECO:0007669"/>
    <property type="project" value="UniProtKB-KW"/>
</dbReference>
<sequence>MPKNHYITMSSITIIAQFILGNTINIRFLLKMAKFLKPLLSFSFPKPAIKIFKRNLAALTDLYPEEMALKDSVAKFCKEVVQPHVTKMDREATMEQTIIEGLFKNGFMGIGIPGEYGGHDASFFMTLLVIEELSKVDASTAIFCDVQNTLVNPMFIKFGSESQKKHYLPLLESHMVGAFCLSEVQSGSDAFALKTFAKQDGTDFVINGTKMWITNAEHADIFLVMATTDPSKVVYTGYKGISCFAVERALAGVSVGKKEDKLGIRASSTCPVHLDNVRVPMSAVVGTIGQGYKYAIEILNEGRIGIAAQMIGIAQGCLDRTIPYLKERKQFGRHIFDFQAMQHQVADMFTELEAARLLTYNAGRLLETGQTVVKQAAMAKLYSSQMASKVTSRCIEWMGGVGFIKDYPVEKYYRDCKIGAIYEGTSNIQLNTIAKIIDKHRSRDRCCDCSLSPNRCSDESCSCFLVQKFCDEQCESTRYRCDCLNQVVVKCNCEIPELSRVFPNLSGGNNKQQPSCRICINPDRCDCARIKEACTKLCACKQLCKNNETKKILPICKPTAGCLCCKTKKQCMKRDCTCRAMYEFCSAKCKCQGDCSNGPSKFTISRQGQQCFLEQKHESSVILVTLIGEDYVYRVEFCHESKSSRHCEEQLAIALHELIVKYKINLYEILIYSSRSPCFHQDCEPRCDVIDECSSNKACSKLLALLLTKVRKELKKADIRMTVRFLFPHLHRGDLYTKQGILCMLQHGIKVEPLLMRDWSAIMDWAPQNEYKGDYLGLWNEHNLDQAVAKSQSFVNECRRALSMPMKFWVAEIHEIVRNTILQFSEIRSKLQELADSLKCLDLTATPHKIRSTPNKRRSFIDILELRDKLHFKDYLHSSHAKVERELHHQHQHQHKARPVGSNISLSNEENSANNAQLMVASLCGRSYDDSETNEIAQRIRRATSNITVEIDSLLDYLNLKSNA</sequence>
<dbReference type="GO" id="GO:0008270">
    <property type="term" value="F:zinc ion binding"/>
    <property type="evidence" value="ECO:0007669"/>
    <property type="project" value="InterPro"/>
</dbReference>
<dbReference type="CDD" id="cd01158">
    <property type="entry name" value="SCAD_SBCAD"/>
    <property type="match status" value="1"/>
</dbReference>
<dbReference type="Gene3D" id="1.20.140.10">
    <property type="entry name" value="Butyryl-CoA Dehydrogenase, subunit A, domain 3"/>
    <property type="match status" value="1"/>
</dbReference>
<dbReference type="Proteomes" id="UP000054776">
    <property type="component" value="Unassembled WGS sequence"/>
</dbReference>
<dbReference type="PROSITE" id="PS51634">
    <property type="entry name" value="CRC"/>
    <property type="match status" value="1"/>
</dbReference>
<dbReference type="InterPro" id="IPR013158">
    <property type="entry name" value="AID"/>
</dbReference>
<dbReference type="OrthoDB" id="10262177at2759"/>
<dbReference type="SUPFAM" id="SSF56645">
    <property type="entry name" value="Acyl-CoA dehydrogenase NM domain-like"/>
    <property type="match status" value="1"/>
</dbReference>
<evidence type="ECO:0000256" key="5">
    <source>
        <dbReference type="ARBA" id="ARBA00007267"/>
    </source>
</evidence>
<dbReference type="InterPro" id="IPR046373">
    <property type="entry name" value="Acyl-CoA_Oxase/DH_mid-dom_sf"/>
</dbReference>
<dbReference type="PANTHER" id="PTHR43884:SF1">
    <property type="entry name" value="SHORT_BRANCHED CHAIN SPECIFIC ACYL-COA DEHYDROGENASE, MITOCHONDRIAL"/>
    <property type="match status" value="1"/>
</dbReference>
<dbReference type="FunFam" id="1.10.540.10:FF:000012">
    <property type="entry name" value="Acyl-CoA dehydrogenase short/branched chain"/>
    <property type="match status" value="1"/>
</dbReference>
<comment type="catalytic activity">
    <reaction evidence="25">
        <text>(2R)-2-methylbutanoyl-CoA + oxidized [electron-transfer flavoprotein] + H(+) = ethylacryloyl-CoA + reduced [electron-transfer flavoprotein]</text>
        <dbReference type="Rhea" id="RHEA:65296"/>
        <dbReference type="Rhea" id="RHEA-COMP:10685"/>
        <dbReference type="Rhea" id="RHEA-COMP:10686"/>
        <dbReference type="ChEBI" id="CHEBI:15378"/>
        <dbReference type="ChEBI" id="CHEBI:57692"/>
        <dbReference type="ChEBI" id="CHEBI:58307"/>
        <dbReference type="ChEBI" id="CHEBI:156439"/>
        <dbReference type="ChEBI" id="CHEBI:156440"/>
    </reaction>
    <physiologicalReaction direction="left-to-right" evidence="25">
        <dbReference type="Rhea" id="RHEA:65297"/>
    </physiologicalReaction>
</comment>
<comment type="cofactor">
    <cofactor evidence="1">
        <name>FAD</name>
        <dbReference type="ChEBI" id="CHEBI:57692"/>
    </cofactor>
</comment>
<comment type="subcellular location">
    <subcellularLocation>
        <location evidence="3">Mitochondrion matrix</location>
    </subcellularLocation>
    <subcellularLocation>
        <location evidence="2">Nucleus</location>
    </subcellularLocation>
</comment>
<keyword evidence="17" id="KW-0539">Nucleus</keyword>
<dbReference type="InterPro" id="IPR006091">
    <property type="entry name" value="Acyl-CoA_Oxase/DH_mid-dom"/>
</dbReference>
<dbReference type="AlphaFoldDB" id="A0A0V1B7L3"/>
<evidence type="ECO:0000256" key="10">
    <source>
        <dbReference type="ARBA" id="ARBA00022827"/>
    </source>
</evidence>
<dbReference type="EMBL" id="JYDH01000089">
    <property type="protein sequence ID" value="KRY32984.1"/>
    <property type="molecule type" value="Genomic_DNA"/>
</dbReference>
<dbReference type="FunCoup" id="A0A0V1B7L3">
    <property type="interactions" value="43"/>
</dbReference>
<keyword evidence="10" id="KW-0274">FAD</keyword>
<evidence type="ECO:0000256" key="31">
    <source>
        <dbReference type="SAM" id="Phobius"/>
    </source>
</evidence>
<dbReference type="PANTHER" id="PTHR43884">
    <property type="entry name" value="ACYL-COA DEHYDROGENASE"/>
    <property type="match status" value="1"/>
</dbReference>
<evidence type="ECO:0000256" key="18">
    <source>
        <dbReference type="ARBA" id="ARBA00037895"/>
    </source>
</evidence>
<dbReference type="GO" id="GO:0005634">
    <property type="term" value="C:nucleus"/>
    <property type="evidence" value="ECO:0007669"/>
    <property type="project" value="UniProtKB-SubCell"/>
</dbReference>
<evidence type="ECO:0000256" key="17">
    <source>
        <dbReference type="ARBA" id="ARBA00023242"/>
    </source>
</evidence>
<gene>
    <name evidence="33" type="primary">ACADSB</name>
    <name evidence="33" type="ORF">T01_4288</name>
</gene>
<evidence type="ECO:0000256" key="29">
    <source>
        <dbReference type="ARBA" id="ARBA00051903"/>
    </source>
</evidence>
<keyword evidence="12" id="KW-0809">Transit peptide</keyword>
<evidence type="ECO:0000256" key="9">
    <source>
        <dbReference type="ARBA" id="ARBA00022630"/>
    </source>
</evidence>
<dbReference type="EC" id="1.3.8.5" evidence="19"/>
<evidence type="ECO:0000256" key="20">
    <source>
        <dbReference type="ARBA" id="ARBA00039850"/>
    </source>
</evidence>
<dbReference type="PROSITE" id="PS00072">
    <property type="entry name" value="ACYL_COA_DH_1"/>
    <property type="match status" value="1"/>
</dbReference>
<evidence type="ECO:0000256" key="13">
    <source>
        <dbReference type="ARBA" id="ARBA00022990"/>
    </source>
</evidence>
<dbReference type="InterPro" id="IPR009100">
    <property type="entry name" value="AcylCoA_DH/oxidase_NM_dom_sf"/>
</dbReference>
<evidence type="ECO:0000256" key="27">
    <source>
        <dbReference type="ARBA" id="ARBA00049192"/>
    </source>
</evidence>
<evidence type="ECO:0000256" key="7">
    <source>
        <dbReference type="ARBA" id="ARBA00011881"/>
    </source>
</evidence>
<comment type="similarity">
    <text evidence="6">Belongs to the acyl-CoA dehydrogenase family.</text>
</comment>
<dbReference type="InterPro" id="IPR005172">
    <property type="entry name" value="CRC"/>
</dbReference>
<evidence type="ECO:0000256" key="22">
    <source>
        <dbReference type="ARBA" id="ARBA00042821"/>
    </source>
</evidence>
<comment type="catalytic activity">
    <reaction evidence="26">
        <text>butanoyl-CoA + oxidized [electron-transfer flavoprotein] + H(+) = (2E)-butenoyl-CoA + reduced [electron-transfer flavoprotein]</text>
        <dbReference type="Rhea" id="RHEA:24004"/>
        <dbReference type="Rhea" id="RHEA-COMP:10685"/>
        <dbReference type="Rhea" id="RHEA-COMP:10686"/>
        <dbReference type="ChEBI" id="CHEBI:15378"/>
        <dbReference type="ChEBI" id="CHEBI:57332"/>
        <dbReference type="ChEBI" id="CHEBI:57371"/>
        <dbReference type="ChEBI" id="CHEBI:57692"/>
        <dbReference type="ChEBI" id="CHEBI:58307"/>
    </reaction>
    <physiologicalReaction direction="left-to-right" evidence="26">
        <dbReference type="Rhea" id="RHEA:24005"/>
    </physiologicalReaction>
</comment>
<evidence type="ECO:0000256" key="4">
    <source>
        <dbReference type="ARBA" id="ARBA00005198"/>
    </source>
</evidence>
<keyword evidence="31" id="KW-1133">Transmembrane helix</keyword>
<keyword evidence="14" id="KW-0560">Oxidoreductase</keyword>
<evidence type="ECO:0000256" key="30">
    <source>
        <dbReference type="SAM" id="MobiDB-lite"/>
    </source>
</evidence>
<proteinExistence type="inferred from homology"/>
<comment type="similarity">
    <text evidence="5">Belongs to the lin-54 family.</text>
</comment>
<dbReference type="GO" id="GO:0005759">
    <property type="term" value="C:mitochondrial matrix"/>
    <property type="evidence" value="ECO:0007669"/>
    <property type="project" value="UniProtKB-SubCell"/>
</dbReference>
<evidence type="ECO:0000256" key="2">
    <source>
        <dbReference type="ARBA" id="ARBA00004123"/>
    </source>
</evidence>
<keyword evidence="15" id="KW-0443">Lipid metabolism</keyword>
<dbReference type="PROSITE" id="PS00073">
    <property type="entry name" value="ACYL_COA_DH_2"/>
    <property type="match status" value="1"/>
</dbReference>
<comment type="pathway">
    <text evidence="4">Lipid metabolism; mitochondrial fatty acid beta-oxidation.</text>
</comment>
<dbReference type="Pfam" id="PF02770">
    <property type="entry name" value="Acyl-CoA_dh_M"/>
    <property type="match status" value="1"/>
</dbReference>
<dbReference type="Pfam" id="PF02771">
    <property type="entry name" value="Acyl-CoA_dh_N"/>
    <property type="match status" value="1"/>
</dbReference>
<evidence type="ECO:0000256" key="12">
    <source>
        <dbReference type="ARBA" id="ARBA00022946"/>
    </source>
</evidence>
<keyword evidence="11" id="KW-0276">Fatty acid metabolism</keyword>
<dbReference type="GO" id="GO:0050660">
    <property type="term" value="F:flavin adenine dinucleotide binding"/>
    <property type="evidence" value="ECO:0007669"/>
    <property type="project" value="InterPro"/>
</dbReference>
<dbReference type="InParanoid" id="A0A0V1B7L3"/>
<dbReference type="Gene3D" id="1.10.540.10">
    <property type="entry name" value="Acyl-CoA dehydrogenase/oxidase, N-terminal domain"/>
    <property type="match status" value="1"/>
</dbReference>
<keyword evidence="13" id="KW-0007">Acetylation</keyword>
<comment type="pathway">
    <text evidence="18">Amino-acid degradation; L-isoleucine degradation.</text>
</comment>
<evidence type="ECO:0000256" key="6">
    <source>
        <dbReference type="ARBA" id="ARBA00009347"/>
    </source>
</evidence>
<comment type="catalytic activity">
    <reaction evidence="24">
        <text>valproyl-CoA + oxidized [electron-transfer flavoprotein] + H(+) = (2E)-2-propylpent-2-enoyl-CoA + reduced [electron-transfer flavoprotein]</text>
        <dbReference type="Rhea" id="RHEA:65344"/>
        <dbReference type="Rhea" id="RHEA-COMP:10685"/>
        <dbReference type="Rhea" id="RHEA-COMP:10686"/>
        <dbReference type="ChEBI" id="CHEBI:15378"/>
        <dbReference type="ChEBI" id="CHEBI:57692"/>
        <dbReference type="ChEBI" id="CHEBI:58307"/>
        <dbReference type="ChEBI" id="CHEBI:156457"/>
        <dbReference type="ChEBI" id="CHEBI:156458"/>
    </reaction>
    <physiologicalReaction direction="left-to-right" evidence="24">
        <dbReference type="Rhea" id="RHEA:65345"/>
    </physiologicalReaction>
</comment>
<feature type="domain" description="CRC" evidence="32">
    <location>
        <begin position="443"/>
        <end position="600"/>
    </location>
</feature>
<evidence type="ECO:0000256" key="8">
    <source>
        <dbReference type="ARBA" id="ARBA00022553"/>
    </source>
</evidence>
<keyword evidence="8" id="KW-0597">Phosphoprotein</keyword>
<dbReference type="InterPro" id="IPR037069">
    <property type="entry name" value="AcylCoA_DH/ox_N_sf"/>
</dbReference>
<keyword evidence="16" id="KW-0496">Mitochondrion</keyword>
<comment type="catalytic activity">
    <reaction evidence="23">
        <text>2-methylbutanoyl-CoA + oxidized [electron-transfer flavoprotein] + H(+) = (2E)-2-methylbut-2-enoyl-CoA + reduced [electron-transfer flavoprotein]</text>
        <dbReference type="Rhea" id="RHEA:43780"/>
        <dbReference type="Rhea" id="RHEA-COMP:10685"/>
        <dbReference type="Rhea" id="RHEA-COMP:10686"/>
        <dbReference type="ChEBI" id="CHEBI:15378"/>
        <dbReference type="ChEBI" id="CHEBI:57336"/>
        <dbReference type="ChEBI" id="CHEBI:57337"/>
        <dbReference type="ChEBI" id="CHEBI:57692"/>
        <dbReference type="ChEBI" id="CHEBI:58307"/>
        <dbReference type="EC" id="1.3.8.5"/>
    </reaction>
    <physiologicalReaction direction="left-to-right" evidence="23">
        <dbReference type="Rhea" id="RHEA:43781"/>
    </physiologicalReaction>
</comment>
<dbReference type="InterPro" id="IPR033467">
    <property type="entry name" value="Tesmin/TSO1-like_CXC"/>
</dbReference>
<dbReference type="FunFam" id="1.20.140.10:FF:000002">
    <property type="entry name" value="Acyl-CoA dehydrogenase short/branched chain"/>
    <property type="match status" value="1"/>
</dbReference>
<evidence type="ECO:0000256" key="19">
    <source>
        <dbReference type="ARBA" id="ARBA00039036"/>
    </source>
</evidence>
<evidence type="ECO:0000256" key="26">
    <source>
        <dbReference type="ARBA" id="ARBA00049096"/>
    </source>
</evidence>
<protein>
    <recommendedName>
        <fullName evidence="20">Short/branched chain specific acyl-CoA dehydrogenase, mitochondrial</fullName>
        <ecNumber evidence="19">1.3.8.5</ecNumber>
    </recommendedName>
    <alternativeName>
        <fullName evidence="22">2-methyl branched chain acyl-CoA dehydrogenase</fullName>
    </alternativeName>
    <alternativeName>
        <fullName evidence="21">2-methylbutyryl-coenzyme A dehydrogenase</fullName>
    </alternativeName>
</protein>
<evidence type="ECO:0000256" key="28">
    <source>
        <dbReference type="ARBA" id="ARBA00049552"/>
    </source>
</evidence>
<feature type="region of interest" description="Disordered" evidence="30">
    <location>
        <begin position="887"/>
        <end position="908"/>
    </location>
</feature>
<evidence type="ECO:0000256" key="23">
    <source>
        <dbReference type="ARBA" id="ARBA00048235"/>
    </source>
</evidence>
<evidence type="ECO:0000313" key="33">
    <source>
        <dbReference type="EMBL" id="KRY32984.1"/>
    </source>
</evidence>
<dbReference type="InterPro" id="IPR009075">
    <property type="entry name" value="AcylCo_DH/oxidase_C"/>
</dbReference>
<dbReference type="SUPFAM" id="SSF47203">
    <property type="entry name" value="Acyl-CoA dehydrogenase C-terminal domain-like"/>
    <property type="match status" value="1"/>
</dbReference>
<evidence type="ECO:0000256" key="21">
    <source>
        <dbReference type="ARBA" id="ARBA00041537"/>
    </source>
</evidence>
<dbReference type="GO" id="GO:0046395">
    <property type="term" value="P:carboxylic acid catabolic process"/>
    <property type="evidence" value="ECO:0007669"/>
    <property type="project" value="UniProtKB-ARBA"/>
</dbReference>
<dbReference type="STRING" id="6334.A0A0V1B7L3"/>
<dbReference type="GO" id="GO:0003853">
    <property type="term" value="F:short-chain 2-methyl fatty acyl-CoA dehydrogenase activity"/>
    <property type="evidence" value="ECO:0007669"/>
    <property type="project" value="UniProtKB-EC"/>
</dbReference>
<keyword evidence="31" id="KW-0472">Membrane</keyword>
<evidence type="ECO:0000256" key="1">
    <source>
        <dbReference type="ARBA" id="ARBA00001974"/>
    </source>
</evidence>
<evidence type="ECO:0000313" key="34">
    <source>
        <dbReference type="Proteomes" id="UP000054776"/>
    </source>
</evidence>
<dbReference type="InterPro" id="IPR013786">
    <property type="entry name" value="AcylCoA_DH/ox_N"/>
</dbReference>
<keyword evidence="9" id="KW-0285">Flavoprotein</keyword>
<evidence type="ECO:0000256" key="24">
    <source>
        <dbReference type="ARBA" id="ARBA00048307"/>
    </source>
</evidence>
<dbReference type="FunFam" id="2.40.110.10:FF:000001">
    <property type="entry name" value="Acyl-CoA dehydrogenase, mitochondrial"/>
    <property type="match status" value="1"/>
</dbReference>
<organism evidence="33 34">
    <name type="scientific">Trichinella spiralis</name>
    <name type="common">Trichina worm</name>
    <dbReference type="NCBI Taxonomy" id="6334"/>
    <lineage>
        <taxon>Eukaryota</taxon>
        <taxon>Metazoa</taxon>
        <taxon>Ecdysozoa</taxon>
        <taxon>Nematoda</taxon>
        <taxon>Enoplea</taxon>
        <taxon>Dorylaimia</taxon>
        <taxon>Trichinellida</taxon>
        <taxon>Trichinellidae</taxon>
        <taxon>Trichinella</taxon>
    </lineage>
</organism>
<evidence type="ECO:0000256" key="11">
    <source>
        <dbReference type="ARBA" id="ARBA00022832"/>
    </source>
</evidence>
<evidence type="ECO:0000259" key="32">
    <source>
        <dbReference type="PROSITE" id="PS51634"/>
    </source>
</evidence>
<comment type="caution">
    <text evidence="33">The sequence shown here is derived from an EMBL/GenBank/DDBJ whole genome shotgun (WGS) entry which is preliminary data.</text>
</comment>
<evidence type="ECO:0000256" key="25">
    <source>
        <dbReference type="ARBA" id="ARBA00048592"/>
    </source>
</evidence>
<dbReference type="Pfam" id="PF00441">
    <property type="entry name" value="Acyl-CoA_dh_1"/>
    <property type="match status" value="1"/>
</dbReference>
<dbReference type="SMART" id="SM01114">
    <property type="entry name" value="CXC"/>
    <property type="match status" value="1"/>
</dbReference>
<evidence type="ECO:0000256" key="16">
    <source>
        <dbReference type="ARBA" id="ARBA00023128"/>
    </source>
</evidence>
<evidence type="ECO:0000256" key="3">
    <source>
        <dbReference type="ARBA" id="ARBA00004305"/>
    </source>
</evidence>
<dbReference type="InterPro" id="IPR006089">
    <property type="entry name" value="Acyl-CoA_DH_CS"/>
</dbReference>
<keyword evidence="31" id="KW-0812">Transmembrane</keyword>
<dbReference type="Pfam" id="PF08210">
    <property type="entry name" value="APOBEC_N"/>
    <property type="match status" value="1"/>
</dbReference>
<accession>A0A0V1B7L3</accession>
<comment type="catalytic activity">
    <reaction evidence="27">
        <text>hexanoyl-CoA + oxidized [electron-transfer flavoprotein] + H(+) = (2E)-hexenoyl-CoA + reduced [electron-transfer flavoprotein]</text>
        <dbReference type="Rhea" id="RHEA:43464"/>
        <dbReference type="Rhea" id="RHEA-COMP:10685"/>
        <dbReference type="Rhea" id="RHEA-COMP:10686"/>
        <dbReference type="ChEBI" id="CHEBI:15378"/>
        <dbReference type="ChEBI" id="CHEBI:57692"/>
        <dbReference type="ChEBI" id="CHEBI:58307"/>
        <dbReference type="ChEBI" id="CHEBI:62077"/>
        <dbReference type="ChEBI" id="CHEBI:62620"/>
    </reaction>
    <physiologicalReaction direction="left-to-right" evidence="27">
        <dbReference type="Rhea" id="RHEA:43465"/>
    </physiologicalReaction>
</comment>
<dbReference type="InterPro" id="IPR036250">
    <property type="entry name" value="AcylCo_DH-like_C"/>
</dbReference>
<name>A0A0V1B7L3_TRISP</name>
<dbReference type="GO" id="GO:0016814">
    <property type="term" value="F:hydrolase activity, acting on carbon-nitrogen (but not peptide) bonds, in cyclic amidines"/>
    <property type="evidence" value="ECO:0007669"/>
    <property type="project" value="InterPro"/>
</dbReference>
<keyword evidence="34" id="KW-1185">Reference proteome</keyword>
<reference evidence="33 34" key="1">
    <citation type="submission" date="2015-01" db="EMBL/GenBank/DDBJ databases">
        <title>Evolution of Trichinella species and genotypes.</title>
        <authorList>
            <person name="Korhonen P.K."/>
            <person name="Edoardo P."/>
            <person name="Giuseppe L.R."/>
            <person name="Gasser R.B."/>
        </authorList>
    </citation>
    <scope>NUCLEOTIDE SEQUENCE [LARGE SCALE GENOMIC DNA]</scope>
    <source>
        <strain evidence="33">ISS3</strain>
    </source>
</reference>